<dbReference type="EMBL" id="QOQD01000001">
    <property type="protein sequence ID" value="RCL74574.1"/>
    <property type="molecule type" value="Genomic_DNA"/>
</dbReference>
<evidence type="ECO:0000259" key="2">
    <source>
        <dbReference type="Pfam" id="PF01425"/>
    </source>
</evidence>
<dbReference type="GO" id="GO:0003824">
    <property type="term" value="F:catalytic activity"/>
    <property type="evidence" value="ECO:0007669"/>
    <property type="project" value="InterPro"/>
</dbReference>
<accession>A0A368DSE8</accession>
<evidence type="ECO:0000313" key="4">
    <source>
        <dbReference type="Proteomes" id="UP000253570"/>
    </source>
</evidence>
<organism evidence="3 4">
    <name type="scientific">PS1 clade bacterium</name>
    <dbReference type="NCBI Taxonomy" id="2175152"/>
    <lineage>
        <taxon>Bacteria</taxon>
        <taxon>Pseudomonadati</taxon>
        <taxon>Pseudomonadota</taxon>
        <taxon>Alphaproteobacteria</taxon>
        <taxon>PS1 clade</taxon>
    </lineage>
</organism>
<dbReference type="InterPro" id="IPR023631">
    <property type="entry name" value="Amidase_dom"/>
</dbReference>
<evidence type="ECO:0000313" key="3">
    <source>
        <dbReference type="EMBL" id="RCL74574.1"/>
    </source>
</evidence>
<proteinExistence type="inferred from homology"/>
<dbReference type="Gene3D" id="3.90.1300.10">
    <property type="entry name" value="Amidase signature (AS) domain"/>
    <property type="match status" value="1"/>
</dbReference>
<comment type="similarity">
    <text evidence="1">Belongs to the amidase family.</text>
</comment>
<dbReference type="PANTHER" id="PTHR11895:SF7">
    <property type="entry name" value="GLUTAMYL-TRNA(GLN) AMIDOTRANSFERASE SUBUNIT A, MITOCHONDRIAL"/>
    <property type="match status" value="1"/>
</dbReference>
<protein>
    <submittedName>
        <fullName evidence="3">Amidase</fullName>
    </submittedName>
</protein>
<dbReference type="SUPFAM" id="SSF75304">
    <property type="entry name" value="Amidase signature (AS) enzymes"/>
    <property type="match status" value="1"/>
</dbReference>
<reference evidence="3 4" key="1">
    <citation type="journal article" date="2018" name="Microbiome">
        <title>Fine metagenomic profile of the Mediterranean stratified and mixed water columns revealed by assembly and recruitment.</title>
        <authorList>
            <person name="Haro-Moreno J.M."/>
            <person name="Lopez-Perez M."/>
            <person name="De La Torre J.R."/>
            <person name="Picazo A."/>
            <person name="Camacho A."/>
            <person name="Rodriguez-Valera F."/>
        </authorList>
    </citation>
    <scope>NUCLEOTIDE SEQUENCE [LARGE SCALE GENOMIC DNA]</scope>
    <source>
        <strain evidence="3">MED-G57</strain>
    </source>
</reference>
<evidence type="ECO:0000256" key="1">
    <source>
        <dbReference type="ARBA" id="ARBA00009199"/>
    </source>
</evidence>
<comment type="caution">
    <text evidence="3">The sequence shown here is derived from an EMBL/GenBank/DDBJ whole genome shotgun (WGS) entry which is preliminary data.</text>
</comment>
<dbReference type="InterPro" id="IPR036928">
    <property type="entry name" value="AS_sf"/>
</dbReference>
<dbReference type="Pfam" id="PF01425">
    <property type="entry name" value="Amidase"/>
    <property type="match status" value="1"/>
</dbReference>
<dbReference type="PROSITE" id="PS00571">
    <property type="entry name" value="AMIDASES"/>
    <property type="match status" value="1"/>
</dbReference>
<gene>
    <name evidence="3" type="ORF">DBW71_00060</name>
</gene>
<dbReference type="InterPro" id="IPR000120">
    <property type="entry name" value="Amidase"/>
</dbReference>
<dbReference type="InterPro" id="IPR020556">
    <property type="entry name" value="Amidase_CS"/>
</dbReference>
<feature type="domain" description="Amidase" evidence="2">
    <location>
        <begin position="43"/>
        <end position="466"/>
    </location>
</feature>
<dbReference type="PANTHER" id="PTHR11895">
    <property type="entry name" value="TRANSAMIDASE"/>
    <property type="match status" value="1"/>
</dbReference>
<dbReference type="Proteomes" id="UP000253570">
    <property type="component" value="Unassembled WGS sequence"/>
</dbReference>
<dbReference type="AlphaFoldDB" id="A0A368DSE8"/>
<sequence>MFIYLNDINVYNLFSKKQIFMESINFKKLTNLIRVGDMSPVTLTEYYLNRIHNYNTDLNAFITVLEKDAISEAKIAEKEISNGNYRGPLHGIPYGVKDIINTAGVRTTNGSEKYDNFFPDSDAFCIKKMRDAGAVLIGKTNTHQYAAASTTINNFYGSTKNPHDKNKIAGGSSGGSASAVAASLVPIALGSDTGGSIRTPASLCGIVGFKPTYGAISLDGVFPNSPSIDHLGPMGESVISTAITYRVLEGYNSLDTRSIQHERTNLNHLDEPIKGFKIAMCPDLYENQEIDRAVQESYINVINILRDLGAEVSEIKFEEVKLIQNLFYDIAGPEFTRVHRKQYEEDPNSFDPDVKKRMDWSINISIDDYLRAMEDKVKMTRLLELKLEKFDALISPSVPFTAPRISDLMVMINDQNYDYTKNLHRQFFAPYNVTGLPAIVLPNGKDKNNMPTSMQIVGKRWCENIILQIANNIERNIMYNKAINF</sequence>
<name>A0A368DSE8_9PROT</name>